<dbReference type="GO" id="GO:0006384">
    <property type="term" value="P:transcription initiation at RNA polymerase III promoter"/>
    <property type="evidence" value="ECO:0007669"/>
    <property type="project" value="InterPro"/>
</dbReference>
<evidence type="ECO:0000313" key="4">
    <source>
        <dbReference type="EMBL" id="OJD37099.1"/>
    </source>
</evidence>
<dbReference type="OrthoDB" id="6021743at2759"/>
<dbReference type="PANTHER" id="PTHR15496:SF2">
    <property type="entry name" value="GENERAL TRANSCRIPTION FACTOR 3C POLYPEPTIDE 4"/>
    <property type="match status" value="1"/>
</dbReference>
<feature type="domain" description="Transcription factor IIIC 90kDa subunit N-terminal" evidence="2">
    <location>
        <begin position="19"/>
        <end position="490"/>
    </location>
</feature>
<dbReference type="Pfam" id="PF12660">
    <property type="entry name" value="zf-TFIIIC"/>
    <property type="match status" value="1"/>
</dbReference>
<comment type="caution">
    <text evidence="4">The sequence shown here is derived from an EMBL/GenBank/DDBJ whole genome shotgun (WGS) entry which is preliminary data.</text>
</comment>
<evidence type="ECO:0000313" key="5">
    <source>
        <dbReference type="Proteomes" id="UP000183809"/>
    </source>
</evidence>
<accession>A0A1J9RWT2</accession>
<dbReference type="InterPro" id="IPR024764">
    <property type="entry name" value="TFIIIC_Znf"/>
</dbReference>
<dbReference type="InterPro" id="IPR044230">
    <property type="entry name" value="GTF3C4"/>
</dbReference>
<name>A0A1J9RWT2_9PEZI</name>
<proteinExistence type="predicted"/>
<dbReference type="GO" id="GO:0004402">
    <property type="term" value="F:histone acetyltransferase activity"/>
    <property type="evidence" value="ECO:0007669"/>
    <property type="project" value="InterPro"/>
</dbReference>
<dbReference type="Proteomes" id="UP000183809">
    <property type="component" value="Unassembled WGS sequence"/>
</dbReference>
<dbReference type="PANTHER" id="PTHR15496">
    <property type="entry name" value="GENERAL TRANSCRIPTION FACTOR 3C POLYPEPTIDE 4 FAMILY"/>
    <property type="match status" value="1"/>
</dbReference>
<dbReference type="STRING" id="236234.A0A1J9RWT2"/>
<protein>
    <submittedName>
        <fullName evidence="4">Short-chain dehydrogenase reductase sdr</fullName>
    </submittedName>
</protein>
<reference evidence="4 5" key="1">
    <citation type="submission" date="2016-10" db="EMBL/GenBank/DDBJ databases">
        <title>Proteomics and genomics reveal pathogen-plant mechanisms compatible with a hemibiotrophic lifestyle of Diplodia corticola.</title>
        <authorList>
            <person name="Fernandes I."/>
            <person name="De Jonge R."/>
            <person name="Van De Peer Y."/>
            <person name="Devreese B."/>
            <person name="Alves A."/>
            <person name="Esteves A.C."/>
        </authorList>
    </citation>
    <scope>NUCLEOTIDE SEQUENCE [LARGE SCALE GENOMIC DNA]</scope>
    <source>
        <strain evidence="4 5">CBS 112549</strain>
    </source>
</reference>
<gene>
    <name evidence="4" type="ORF">BKCO1_800061</name>
</gene>
<dbReference type="GeneID" id="31019665"/>
<dbReference type="EMBL" id="MNUE01000008">
    <property type="protein sequence ID" value="OJD37099.1"/>
    <property type="molecule type" value="Genomic_DNA"/>
</dbReference>
<evidence type="ECO:0000256" key="1">
    <source>
        <dbReference type="SAM" id="MobiDB-lite"/>
    </source>
</evidence>
<keyword evidence="5" id="KW-1185">Reference proteome</keyword>
<sequence length="824" mass="91231">MHEAIILANWPSCLNSLVWSHDCILALAAGETVELLIPVLSADSNDVDTGLQGTQHWINVHIRTNLFSSTEVPPIDPLPLRANSIGEEISTSDTACIEWSPPGLAKHARCALAVLTTNLNLSLWVSDSDPKVTRGWRRALVLNHELDRYFQQVYAQEEIRVELEWETQRRLRRRIRSFAWSPQPRPSQPAEYSVQEAQFPINGSFIAVSNDDNDVVILRVDSPYSFYSPPSAQWSARAEAHFSFEPKIDLRRTPRPFLLIEAMGEQRYIGNLAWSPWTTNSHGVPEAILAYTTNHSVHLRRIRISPFSSDVSLDQTDIFSDATVGTREVHLLRWMPRAHGDVFYLVAFSQAGAFCFEVPCRDPSKTTVSTHDLDKRWDTVAGCAFNGLSKTEPRVQFLSQLSAPVVATSELKLPIPPTTESRTPPFQQSIRDSEKLFSAENELAGHTHTKAWAMCSSPMGDLVASGVSFHPGDMVEYTIAATSRTHIGIQPFEDTAGAFILPASGGLCPVEDLSAETLIYCAQTWLEELPEESRAERSVRNTILEQFWRALGLSNHHDDSLVDKYPETHADGLDLGERTLLAQTLRRAVYSNDKGILKQRYGRLLTLFFDPKGTTQSDDAPAIQKLVTEVLKVPRWSYHDSEASQKIRTVYSSMLPWLSDAEASGMYDGAGETLIDKHVERCEICDDSIGFESFAWARCGQGHEFVRCSLTFLAIQAPGISKLCGICGKRYLNEESVVRTDKLAGADKSQQDLAMPNVDGGQQGDILPSAETNVTAGEGSAKQGDGTGQGKAATADCERWPITLARIVFAACDVCIYCGGKFVG</sequence>
<dbReference type="RefSeq" id="XP_020133340.1">
    <property type="nucleotide sequence ID" value="XM_020279403.1"/>
</dbReference>
<dbReference type="Pfam" id="PF12657">
    <property type="entry name" value="TFIIIC_delta"/>
    <property type="match status" value="1"/>
</dbReference>
<evidence type="ECO:0000259" key="2">
    <source>
        <dbReference type="Pfam" id="PF12657"/>
    </source>
</evidence>
<feature type="region of interest" description="Disordered" evidence="1">
    <location>
        <begin position="749"/>
        <end position="769"/>
    </location>
</feature>
<organism evidence="4 5">
    <name type="scientific">Diplodia corticola</name>
    <dbReference type="NCBI Taxonomy" id="236234"/>
    <lineage>
        <taxon>Eukaryota</taxon>
        <taxon>Fungi</taxon>
        <taxon>Dikarya</taxon>
        <taxon>Ascomycota</taxon>
        <taxon>Pezizomycotina</taxon>
        <taxon>Dothideomycetes</taxon>
        <taxon>Dothideomycetes incertae sedis</taxon>
        <taxon>Botryosphaeriales</taxon>
        <taxon>Botryosphaeriaceae</taxon>
        <taxon>Diplodia</taxon>
    </lineage>
</organism>
<feature type="domain" description="Transcription factor IIIC putative zinc-finger" evidence="3">
    <location>
        <begin position="679"/>
        <end position="822"/>
    </location>
</feature>
<dbReference type="GO" id="GO:0000127">
    <property type="term" value="C:transcription factor TFIIIC complex"/>
    <property type="evidence" value="ECO:0007669"/>
    <property type="project" value="InterPro"/>
</dbReference>
<evidence type="ECO:0000259" key="3">
    <source>
        <dbReference type="Pfam" id="PF12660"/>
    </source>
</evidence>
<dbReference type="InterPro" id="IPR024761">
    <property type="entry name" value="TFIIIC_delta_N"/>
</dbReference>
<dbReference type="AlphaFoldDB" id="A0A1J9RWT2"/>